<evidence type="ECO:0008006" key="5">
    <source>
        <dbReference type="Google" id="ProtNLM"/>
    </source>
</evidence>
<sequence>MPCRRKFLLAAIGAPVAAMSAATPFQIAYRGPVPSLVAGAARAQGNSGGQGGGNSGGNGGGGGRSGSGSSGAGNNGRGGNGNAGAAGGGSGGRSVGRSRNGASARTDGTSIEVRHHNGMREVLTNGHYIMTDAQGRTIINRAATPSDRARLQGMAR</sequence>
<geneLocation type="plasmid" evidence="3 4">
    <name>p1536_1</name>
</geneLocation>
<organism evidence="3 4">
    <name type="scientific">Nitratireductor thuwali</name>
    <dbReference type="NCBI Taxonomy" id="2267699"/>
    <lineage>
        <taxon>Bacteria</taxon>
        <taxon>Pseudomonadati</taxon>
        <taxon>Pseudomonadota</taxon>
        <taxon>Alphaproteobacteria</taxon>
        <taxon>Hyphomicrobiales</taxon>
        <taxon>Phyllobacteriaceae</taxon>
        <taxon>Nitratireductor</taxon>
    </lineage>
</organism>
<feature type="compositionally biased region" description="Low complexity" evidence="1">
    <location>
        <begin position="95"/>
        <end position="105"/>
    </location>
</feature>
<dbReference type="EMBL" id="CP030942">
    <property type="protein sequence ID" value="UUP19818.1"/>
    <property type="molecule type" value="Genomic_DNA"/>
</dbReference>
<dbReference type="Proteomes" id="UP001342418">
    <property type="component" value="Plasmid p1536_1"/>
</dbReference>
<evidence type="ECO:0000313" key="3">
    <source>
        <dbReference type="EMBL" id="UUP19818.1"/>
    </source>
</evidence>
<evidence type="ECO:0000256" key="1">
    <source>
        <dbReference type="SAM" id="MobiDB-lite"/>
    </source>
</evidence>
<gene>
    <name evidence="3" type="ORF">NTH_04333</name>
</gene>
<evidence type="ECO:0000313" key="4">
    <source>
        <dbReference type="Proteomes" id="UP001342418"/>
    </source>
</evidence>
<evidence type="ECO:0000256" key="2">
    <source>
        <dbReference type="SAM" id="SignalP"/>
    </source>
</evidence>
<reference evidence="3 4" key="1">
    <citation type="submission" date="2018-07" db="EMBL/GenBank/DDBJ databases">
        <title>Genome sequence of Nitratireductor thuwali#1536.</title>
        <authorList>
            <person name="Michoud G."/>
            <person name="Merlino G."/>
            <person name="Sefrji F.O."/>
            <person name="Daffonchio D."/>
        </authorList>
    </citation>
    <scope>NUCLEOTIDE SEQUENCE [LARGE SCALE GENOMIC DNA]</scope>
    <source>
        <strain evidence="3 4">Nit1536</strain>
        <plasmid evidence="3 4">p1536_1</plasmid>
    </source>
</reference>
<keyword evidence="3" id="KW-0614">Plasmid</keyword>
<feature type="signal peptide" evidence="2">
    <location>
        <begin position="1"/>
        <end position="21"/>
    </location>
</feature>
<accession>A0ABY5MQM9</accession>
<feature type="compositionally biased region" description="Gly residues" evidence="1">
    <location>
        <begin position="46"/>
        <end position="94"/>
    </location>
</feature>
<feature type="region of interest" description="Disordered" evidence="1">
    <location>
        <begin position="42"/>
        <end position="118"/>
    </location>
</feature>
<keyword evidence="2" id="KW-0732">Signal</keyword>
<dbReference type="RefSeq" id="WP_338532019.1">
    <property type="nucleotide sequence ID" value="NZ_CP030942.1"/>
</dbReference>
<feature type="chain" id="PRO_5047429833" description="Glycine-rich cell wall protein" evidence="2">
    <location>
        <begin position="22"/>
        <end position="156"/>
    </location>
</feature>
<proteinExistence type="predicted"/>
<protein>
    <recommendedName>
        <fullName evidence="5">Glycine-rich cell wall protein</fullName>
    </recommendedName>
</protein>
<name>A0ABY5MQM9_9HYPH</name>
<keyword evidence="4" id="KW-1185">Reference proteome</keyword>